<comment type="subcellular location">
    <subcellularLocation>
        <location evidence="1">Membrane</location>
        <topology evidence="1">Multi-pass membrane protein</topology>
    </subcellularLocation>
</comment>
<dbReference type="GO" id="GO:0005886">
    <property type="term" value="C:plasma membrane"/>
    <property type="evidence" value="ECO:0007669"/>
    <property type="project" value="UniProtKB-ARBA"/>
</dbReference>
<reference evidence="6 7" key="1">
    <citation type="submission" date="2019-06" db="EMBL/GenBank/DDBJ databases">
        <title>Sequencing the genomes of 1000 actinobacteria strains.</title>
        <authorList>
            <person name="Klenk H.-P."/>
        </authorList>
    </citation>
    <scope>NUCLEOTIDE SEQUENCE [LARGE SCALE GENOMIC DNA]</scope>
    <source>
        <strain evidence="6 7">DSM 8251</strain>
    </source>
</reference>
<protein>
    <submittedName>
        <fullName evidence="6">Biotin transport system permease protein</fullName>
    </submittedName>
</protein>
<dbReference type="AlphaFoldDB" id="A0A542ZRN7"/>
<keyword evidence="4 5" id="KW-0472">Membrane</keyword>
<evidence type="ECO:0000256" key="1">
    <source>
        <dbReference type="ARBA" id="ARBA00004141"/>
    </source>
</evidence>
<dbReference type="CDD" id="cd16914">
    <property type="entry name" value="EcfT"/>
    <property type="match status" value="1"/>
</dbReference>
<organism evidence="6 7">
    <name type="scientific">Propioniferax innocua</name>
    <dbReference type="NCBI Taxonomy" id="1753"/>
    <lineage>
        <taxon>Bacteria</taxon>
        <taxon>Bacillati</taxon>
        <taxon>Actinomycetota</taxon>
        <taxon>Actinomycetes</taxon>
        <taxon>Propionibacteriales</taxon>
        <taxon>Propionibacteriaceae</taxon>
        <taxon>Propioniferax</taxon>
    </lineage>
</organism>
<comment type="caution">
    <text evidence="6">The sequence shown here is derived from an EMBL/GenBank/DDBJ whole genome shotgun (WGS) entry which is preliminary data.</text>
</comment>
<gene>
    <name evidence="6" type="ORF">FB460_0681</name>
</gene>
<dbReference type="InterPro" id="IPR003339">
    <property type="entry name" value="ABC/ECF_trnsptr_transmembrane"/>
</dbReference>
<evidence type="ECO:0000313" key="7">
    <source>
        <dbReference type="Proteomes" id="UP000316196"/>
    </source>
</evidence>
<evidence type="ECO:0000256" key="3">
    <source>
        <dbReference type="ARBA" id="ARBA00022989"/>
    </source>
</evidence>
<sequence length="198" mass="21135">MRTEIFGIHTPGDSLVHRTPPGVKILAVLLLSLIPLVVRSPWVTLGGLAIALIVLFTSRVPVRRWLPLAWPVVFILVVVVIYQGIHGRVDLMVVVPGNVLAALYLARALVLTTSGPDLLDAMSRVLPERVALAVALMLRSIPQILDAMGTVRDAARARGLGRNPIANLAPVIVHAIALAQVTGEALVARGLGESDMLE</sequence>
<evidence type="ECO:0000256" key="2">
    <source>
        <dbReference type="ARBA" id="ARBA00022692"/>
    </source>
</evidence>
<feature type="transmembrane region" description="Helical" evidence="5">
    <location>
        <begin position="68"/>
        <end position="85"/>
    </location>
</feature>
<evidence type="ECO:0000256" key="5">
    <source>
        <dbReference type="SAM" id="Phobius"/>
    </source>
</evidence>
<keyword evidence="3 5" id="KW-1133">Transmembrane helix</keyword>
<name>A0A542ZRN7_9ACTN</name>
<dbReference type="OrthoDB" id="509049at2"/>
<accession>A0A542ZRN7</accession>
<dbReference type="RefSeq" id="WP_142092674.1">
    <property type="nucleotide sequence ID" value="NZ_BAAAMD010000001.1"/>
</dbReference>
<keyword evidence="2 5" id="KW-0812">Transmembrane</keyword>
<dbReference type="Pfam" id="PF02361">
    <property type="entry name" value="CbiQ"/>
    <property type="match status" value="1"/>
</dbReference>
<evidence type="ECO:0000313" key="6">
    <source>
        <dbReference type="EMBL" id="TQL62890.1"/>
    </source>
</evidence>
<evidence type="ECO:0000256" key="4">
    <source>
        <dbReference type="ARBA" id="ARBA00023136"/>
    </source>
</evidence>
<feature type="transmembrane region" description="Helical" evidence="5">
    <location>
        <begin position="25"/>
        <end position="56"/>
    </location>
</feature>
<keyword evidence="7" id="KW-1185">Reference proteome</keyword>
<proteinExistence type="predicted"/>
<feature type="transmembrane region" description="Helical" evidence="5">
    <location>
        <begin position="91"/>
        <end position="110"/>
    </location>
</feature>
<dbReference type="Proteomes" id="UP000316196">
    <property type="component" value="Unassembled WGS sequence"/>
</dbReference>
<dbReference type="EMBL" id="VFOR01000001">
    <property type="protein sequence ID" value="TQL62890.1"/>
    <property type="molecule type" value="Genomic_DNA"/>
</dbReference>